<accession>A0A2P2QWJ2</accession>
<sequence length="15" mass="2008">MYHFWQFFSEIPWCS</sequence>
<protein>
    <submittedName>
        <fullName evidence="1">Uncharacterized protein</fullName>
    </submittedName>
</protein>
<evidence type="ECO:0000313" key="1">
    <source>
        <dbReference type="EMBL" id="MBX71366.1"/>
    </source>
</evidence>
<organism evidence="1">
    <name type="scientific">Rhizophora mucronata</name>
    <name type="common">Asiatic mangrove</name>
    <dbReference type="NCBI Taxonomy" id="61149"/>
    <lineage>
        <taxon>Eukaryota</taxon>
        <taxon>Viridiplantae</taxon>
        <taxon>Streptophyta</taxon>
        <taxon>Embryophyta</taxon>
        <taxon>Tracheophyta</taxon>
        <taxon>Spermatophyta</taxon>
        <taxon>Magnoliopsida</taxon>
        <taxon>eudicotyledons</taxon>
        <taxon>Gunneridae</taxon>
        <taxon>Pentapetalae</taxon>
        <taxon>rosids</taxon>
        <taxon>fabids</taxon>
        <taxon>Malpighiales</taxon>
        <taxon>Rhizophoraceae</taxon>
        <taxon>Rhizophora</taxon>
    </lineage>
</organism>
<reference evidence="1" key="1">
    <citation type="submission" date="2018-02" db="EMBL/GenBank/DDBJ databases">
        <title>Rhizophora mucronata_Transcriptome.</title>
        <authorList>
            <person name="Meera S.P."/>
            <person name="Sreeshan A."/>
            <person name="Augustine A."/>
        </authorList>
    </citation>
    <scope>NUCLEOTIDE SEQUENCE</scope>
    <source>
        <tissue evidence="1">Leaf</tissue>
    </source>
</reference>
<name>A0A2P2QWJ2_RHIMU</name>
<dbReference type="EMBL" id="GGEC01090882">
    <property type="protein sequence ID" value="MBX71366.1"/>
    <property type="molecule type" value="Transcribed_RNA"/>
</dbReference>
<proteinExistence type="predicted"/>